<proteinExistence type="predicted"/>
<protein>
    <submittedName>
        <fullName evidence="2">GAF domain-containing protein</fullName>
    </submittedName>
</protein>
<evidence type="ECO:0000259" key="1">
    <source>
        <dbReference type="SMART" id="SM00065"/>
    </source>
</evidence>
<sequence>MQISEAGRLAALGSYHILDTPPEPELDALAQQAADIFAVPIALISLVDENRNWFKARVGLSVSEAPRPFSFCAHAIASDELLVVGNAAEDERFMRNPLVKGDPNLRFYAGAVLKNDQGHRLGTICVIDTRLRPDIVPNKFAALEALANTVMKVLDNRKLQCADAD</sequence>
<dbReference type="SMART" id="SM00065">
    <property type="entry name" value="GAF"/>
    <property type="match status" value="1"/>
</dbReference>
<accession>A0A547PF71</accession>
<name>A0A547PF71_9SPHN</name>
<dbReference type="InterPro" id="IPR003018">
    <property type="entry name" value="GAF"/>
</dbReference>
<dbReference type="SUPFAM" id="SSF55781">
    <property type="entry name" value="GAF domain-like"/>
    <property type="match status" value="1"/>
</dbReference>
<evidence type="ECO:0000313" key="3">
    <source>
        <dbReference type="Proteomes" id="UP000316343"/>
    </source>
</evidence>
<dbReference type="EMBL" id="VHJK01000001">
    <property type="protein sequence ID" value="TRD12786.1"/>
    <property type="molecule type" value="Genomic_DNA"/>
</dbReference>
<gene>
    <name evidence="2" type="ORF">FGU71_08180</name>
</gene>
<dbReference type="RefSeq" id="WP_142789053.1">
    <property type="nucleotide sequence ID" value="NZ_VHJK01000001.1"/>
</dbReference>
<dbReference type="AlphaFoldDB" id="A0A547PF71"/>
<keyword evidence="3" id="KW-1185">Reference proteome</keyword>
<dbReference type="InterPro" id="IPR029016">
    <property type="entry name" value="GAF-like_dom_sf"/>
</dbReference>
<organism evidence="2 3">
    <name type="scientific">Erythrobacter insulae</name>
    <dbReference type="NCBI Taxonomy" id="2584124"/>
    <lineage>
        <taxon>Bacteria</taxon>
        <taxon>Pseudomonadati</taxon>
        <taxon>Pseudomonadota</taxon>
        <taxon>Alphaproteobacteria</taxon>
        <taxon>Sphingomonadales</taxon>
        <taxon>Erythrobacteraceae</taxon>
        <taxon>Erythrobacter/Porphyrobacter group</taxon>
        <taxon>Erythrobacter</taxon>
    </lineage>
</organism>
<dbReference type="Pfam" id="PF01590">
    <property type="entry name" value="GAF"/>
    <property type="match status" value="1"/>
</dbReference>
<reference evidence="2 3" key="1">
    <citation type="submission" date="2019-06" db="EMBL/GenBank/DDBJ databases">
        <title>Erythrobacter insulae sp. nov., isolated from a tidal flat.</title>
        <authorList>
            <person name="Yoon J.-H."/>
        </authorList>
    </citation>
    <scope>NUCLEOTIDE SEQUENCE [LARGE SCALE GENOMIC DNA]</scope>
    <source>
        <strain evidence="2 3">JBTF-M21</strain>
    </source>
</reference>
<feature type="domain" description="GAF" evidence="1">
    <location>
        <begin position="21"/>
        <end position="164"/>
    </location>
</feature>
<dbReference type="OrthoDB" id="9812260at2"/>
<dbReference type="PANTHER" id="PTHR43102">
    <property type="entry name" value="SLR1143 PROTEIN"/>
    <property type="match status" value="1"/>
</dbReference>
<dbReference type="PANTHER" id="PTHR43102:SF2">
    <property type="entry name" value="GAF DOMAIN-CONTAINING PROTEIN"/>
    <property type="match status" value="1"/>
</dbReference>
<evidence type="ECO:0000313" key="2">
    <source>
        <dbReference type="EMBL" id="TRD12786.1"/>
    </source>
</evidence>
<dbReference type="Proteomes" id="UP000316343">
    <property type="component" value="Unassembled WGS sequence"/>
</dbReference>
<dbReference type="Gene3D" id="3.30.450.40">
    <property type="match status" value="1"/>
</dbReference>
<comment type="caution">
    <text evidence="2">The sequence shown here is derived from an EMBL/GenBank/DDBJ whole genome shotgun (WGS) entry which is preliminary data.</text>
</comment>